<gene>
    <name evidence="3" type="ORF">OUY24_16885</name>
</gene>
<evidence type="ECO:0000313" key="3">
    <source>
        <dbReference type="EMBL" id="MDA0642312.1"/>
    </source>
</evidence>
<feature type="transmembrane region" description="Helical" evidence="1">
    <location>
        <begin position="81"/>
        <end position="101"/>
    </location>
</feature>
<dbReference type="InterPro" id="IPR005084">
    <property type="entry name" value="CBM6"/>
</dbReference>
<keyword evidence="1" id="KW-0812">Transmembrane</keyword>
<feature type="domain" description="CBM6" evidence="2">
    <location>
        <begin position="106"/>
        <end position="228"/>
    </location>
</feature>
<keyword evidence="1" id="KW-1133">Transmembrane helix</keyword>
<keyword evidence="4" id="KW-1185">Reference proteome</keyword>
<evidence type="ECO:0000259" key="2">
    <source>
        <dbReference type="PROSITE" id="PS51175"/>
    </source>
</evidence>
<dbReference type="Gene3D" id="2.60.120.260">
    <property type="entry name" value="Galactose-binding domain-like"/>
    <property type="match status" value="1"/>
</dbReference>
<evidence type="ECO:0000256" key="1">
    <source>
        <dbReference type="SAM" id="Phobius"/>
    </source>
</evidence>
<dbReference type="EMBL" id="JAPNUD010000039">
    <property type="protein sequence ID" value="MDA0642312.1"/>
    <property type="molecule type" value="Genomic_DNA"/>
</dbReference>
<dbReference type="Proteomes" id="UP001212498">
    <property type="component" value="Unassembled WGS sequence"/>
</dbReference>
<feature type="transmembrane region" description="Helical" evidence="1">
    <location>
        <begin position="29"/>
        <end position="49"/>
    </location>
</feature>
<dbReference type="SUPFAM" id="SSF49785">
    <property type="entry name" value="Galactose-binding domain-like"/>
    <property type="match status" value="1"/>
</dbReference>
<reference evidence="3 4" key="1">
    <citation type="submission" date="2022-11" db="EMBL/GenBank/DDBJ databases">
        <title>Nonomuraea corallina sp. nov., a new species of the genus Nonomuraea isolated from sea side sediment in Thai sea.</title>
        <authorList>
            <person name="Ngamcharungchit C."/>
            <person name="Matsumoto A."/>
            <person name="Suriyachadkun C."/>
            <person name="Panbangred W."/>
            <person name="Inahashi Y."/>
            <person name="Intra B."/>
        </authorList>
    </citation>
    <scope>NUCLEOTIDE SEQUENCE [LARGE SCALE GENOMIC DNA]</scope>
    <source>
        <strain evidence="3 4">DSM 43553</strain>
    </source>
</reference>
<dbReference type="RefSeq" id="WP_271276876.1">
    <property type="nucleotide sequence ID" value="NZ_BAABFD010000010.1"/>
</dbReference>
<dbReference type="PROSITE" id="PS51175">
    <property type="entry name" value="CBM6"/>
    <property type="match status" value="1"/>
</dbReference>
<name>A0ABT4SYI8_9ACTN</name>
<comment type="caution">
    <text evidence="3">The sequence shown here is derived from an EMBL/GenBank/DDBJ whole genome shotgun (WGS) entry which is preliminary data.</text>
</comment>
<protein>
    <recommendedName>
        <fullName evidence="2">CBM6 domain-containing protein</fullName>
    </recommendedName>
</protein>
<keyword evidence="1" id="KW-0472">Membrane</keyword>
<proteinExistence type="predicted"/>
<sequence>MVLVVSLLVWFLVDPLRLPGDVLEGLNRRASVIGMFTGAAGLVVSMLGLRAQLRSRPADDDASISGTPEPAHARGPRPRTILLIAAVPAVVVTTLIVLAVVSERPVRYEAEDGTYHNARRLYNIDGASNNASMGYLNHPDSWVEIKVYAPRADTYTVNVRYSAADGNARQYLTVNGSYKVVLHYPGSDTWTSWSDAPVRLKLDHKWNTLRFQHDDGLFAAELDYVEIS</sequence>
<evidence type="ECO:0000313" key="4">
    <source>
        <dbReference type="Proteomes" id="UP001212498"/>
    </source>
</evidence>
<organism evidence="3 4">
    <name type="scientific">Nonomuraea ferruginea</name>
    <dbReference type="NCBI Taxonomy" id="46174"/>
    <lineage>
        <taxon>Bacteria</taxon>
        <taxon>Bacillati</taxon>
        <taxon>Actinomycetota</taxon>
        <taxon>Actinomycetes</taxon>
        <taxon>Streptosporangiales</taxon>
        <taxon>Streptosporangiaceae</taxon>
        <taxon>Nonomuraea</taxon>
    </lineage>
</organism>
<accession>A0ABT4SYI8</accession>
<dbReference type="InterPro" id="IPR008979">
    <property type="entry name" value="Galactose-bd-like_sf"/>
</dbReference>